<dbReference type="Proteomes" id="UP000024942">
    <property type="component" value="Unassembled WGS sequence"/>
</dbReference>
<keyword evidence="5" id="KW-1185">Reference proteome</keyword>
<keyword evidence="2" id="KW-0812">Transmembrane</keyword>
<dbReference type="CDD" id="cd00198">
    <property type="entry name" value="vWFA"/>
    <property type="match status" value="1"/>
</dbReference>
<sequence length="521" mass="56348">MAVDEAPVMLVNSEHQSKRSFVRDSRGNVAAIAALTIIPILCVAGIAIDFQMAITQKNKIQAIIDSAVIAGSKAMQAGQTEDQIRVMVRDYVSALVKVQDNGLTCSAPTLIFLEGTQDIEAGINCSQATTLSQLMHRDKIDFRVTSGTTYGVGNVDVAFIFDVSGSMNSNNRLENLKTSAKTAFDELLPDDRELDGTVRIALTTYNSNVNAGEYFDNVTRKITLGTDASSGSSSAKSRYDAYNNRVLIDQSTGKRFFYYERATCSGYCGYNSSWTITPKRRWFETDIGDNTCVSERVGVNAFTDAAGGTGADDSMIAGNPLWNWNTYNSSKGSGSSEVEYGGANSSSGAFNPAPSQCENSSPLPLTEDKSKLDDYVDALHAGGGTAGHLGIAWGWYLISPSWNSIWPSASHPWPWDEPDTAKAIILMTDGEFNQTHPSIGQNSIQLAMEFCDAMKQEPYNVQIYSVGFQVPSSAAKTPSGETILDYCATDAGHSFTPNNGEELTDAYRAIAQSISDLRITR</sequence>
<evidence type="ECO:0000313" key="4">
    <source>
        <dbReference type="EMBL" id="KDA01021.1"/>
    </source>
</evidence>
<evidence type="ECO:0000256" key="2">
    <source>
        <dbReference type="SAM" id="Phobius"/>
    </source>
</evidence>
<feature type="compositionally biased region" description="Polar residues" evidence="1">
    <location>
        <begin position="343"/>
        <end position="363"/>
    </location>
</feature>
<dbReference type="Gene3D" id="3.40.50.410">
    <property type="entry name" value="von Willebrand factor, type A domain"/>
    <property type="match status" value="2"/>
</dbReference>
<dbReference type="Pfam" id="PF13400">
    <property type="entry name" value="Tad"/>
    <property type="match status" value="1"/>
</dbReference>
<dbReference type="STRING" id="1280953.HOC_17466"/>
<evidence type="ECO:0000313" key="5">
    <source>
        <dbReference type="Proteomes" id="UP000024942"/>
    </source>
</evidence>
<dbReference type="eggNOG" id="COG4655">
    <property type="taxonomic scope" value="Bacteria"/>
</dbReference>
<comment type="caution">
    <text evidence="4">The sequence shown here is derived from an EMBL/GenBank/DDBJ whole genome shotgun (WGS) entry which is preliminary data.</text>
</comment>
<protein>
    <recommendedName>
        <fullName evidence="3">VWFA domain-containing protein</fullName>
    </recommendedName>
</protein>
<gene>
    <name evidence="4" type="ORF">HOC_17466</name>
</gene>
<keyword evidence="2" id="KW-1133">Transmembrane helix</keyword>
<dbReference type="SUPFAM" id="SSF53300">
    <property type="entry name" value="vWA-like"/>
    <property type="match status" value="1"/>
</dbReference>
<dbReference type="PATRIC" id="fig|1280953.3.peg.3495"/>
<feature type="region of interest" description="Disordered" evidence="1">
    <location>
        <begin position="335"/>
        <end position="364"/>
    </location>
</feature>
<organism evidence="4 5">
    <name type="scientific">Hyphomonas oceanitis SCH89</name>
    <dbReference type="NCBI Taxonomy" id="1280953"/>
    <lineage>
        <taxon>Bacteria</taxon>
        <taxon>Pseudomonadati</taxon>
        <taxon>Pseudomonadota</taxon>
        <taxon>Alphaproteobacteria</taxon>
        <taxon>Hyphomonadales</taxon>
        <taxon>Hyphomonadaceae</taxon>
        <taxon>Hyphomonas</taxon>
    </lineage>
</organism>
<dbReference type="AlphaFoldDB" id="A0A059G2J0"/>
<reference evidence="4 5" key="1">
    <citation type="journal article" date="2014" name="Antonie Van Leeuwenhoek">
        <title>Hyphomonas beringensis sp. nov. and Hyphomonas chukchiensis sp. nov., isolated from surface seawater of the Bering Sea and Chukchi Sea.</title>
        <authorList>
            <person name="Li C."/>
            <person name="Lai Q."/>
            <person name="Li G."/>
            <person name="Dong C."/>
            <person name="Wang J."/>
            <person name="Liao Y."/>
            <person name="Shao Z."/>
        </authorList>
    </citation>
    <scope>NUCLEOTIDE SEQUENCE [LARGE SCALE GENOMIC DNA]</scope>
    <source>
        <strain evidence="4 5">SCH89</strain>
    </source>
</reference>
<dbReference type="InterPro" id="IPR028087">
    <property type="entry name" value="Tad_N"/>
</dbReference>
<proteinExistence type="predicted"/>
<name>A0A059G2J0_9PROT</name>
<feature type="domain" description="VWFA" evidence="3">
    <location>
        <begin position="156"/>
        <end position="210"/>
    </location>
</feature>
<evidence type="ECO:0000256" key="1">
    <source>
        <dbReference type="SAM" id="MobiDB-lite"/>
    </source>
</evidence>
<dbReference type="EMBL" id="ARYL01000038">
    <property type="protein sequence ID" value="KDA01021.1"/>
    <property type="molecule type" value="Genomic_DNA"/>
</dbReference>
<keyword evidence="2" id="KW-0472">Membrane</keyword>
<dbReference type="InterPro" id="IPR036465">
    <property type="entry name" value="vWFA_dom_sf"/>
</dbReference>
<dbReference type="PROSITE" id="PS50234">
    <property type="entry name" value="VWFA"/>
    <property type="match status" value="1"/>
</dbReference>
<accession>A0A059G2J0</accession>
<dbReference type="InterPro" id="IPR002035">
    <property type="entry name" value="VWF_A"/>
</dbReference>
<dbReference type="RefSeq" id="WP_035540955.1">
    <property type="nucleotide sequence ID" value="NZ_ARYL01000038.1"/>
</dbReference>
<evidence type="ECO:0000259" key="3">
    <source>
        <dbReference type="PROSITE" id="PS50234"/>
    </source>
</evidence>
<feature type="transmembrane region" description="Helical" evidence="2">
    <location>
        <begin position="28"/>
        <end position="48"/>
    </location>
</feature>